<sequence length="2263" mass="264508">MHKEVNFYNRFDFNGKIDEISEYLSDEFTKEFIKFKNENKYKSKKEFQNGLNKDGISSDIFDKLKDLFKNNGINIKNNNFLINDMLGSDRDEDIGRLLYKLIDNFTDICFKIKDLDEEEIKKNIKENVKNILNKEQNRYDTDNNIFDYNLISRALKEKSNLSDNEIDHLKNMLNKYTNLDKSEINRIDNSLKGKDPKISDENCKEKLNKILAGNKDMFNENFEKDLYSNKLTFSSYDINKRSISSIVNEHDRHRYKNFSSGNQGYVKNYENSLLGKYGFILVDSNTKLSIPQQNDININNKNIKYEINGYIFKEDSGIFDEYKLNMNGVGLKDQDNISGNNNLSNIIEILCDSEKNKNLDIHINTLLTAIDKYDYNSIINYIIGDVKEEKEDDTITNLNKKFKDPDHWVNNILLYRLKEILVRERDKIKDINGLDLDIFEKNINSIKKDEEYIKLCDELNKINNEIENRSLDKNAKKTKIKEKQKKIADIQKYLDNLDEYKNAINISKELTKFYALQSLVLPNDKNINEGKKADHTKCSNQLVNKIIKNELDISIIKTEISNINDKSNNIIENICNIIDKVDEIKEEKIKELRNSNSNNKIDLANSYITHLDTEKESKCEKLKKLMDDYNNQHYDKENNEKKKMKYDGINFNDNYISSDSKDGKVINTQNIIYKLVESEDKINKNKTDRDLVHNMLFGYSVKSLYQNVFPIGKSTNIVGMGFELSHLDRLEPNMKFIKDLISLNGELGTGTLNNKELCKYKRVRKRDNSNSLCLNMPGIKTSESIDDKAFKTLDVLKMFKEMNLNPNILPYTTNLNDINNEKLLIKDAKSVDEVWNTIVDTYQNYVDKFDNEQSEIFIKNFNSVINDYILEFIDSNYNDNSREVDENRINKLLLLRSKAIDIHKNKFKNIEDIELYSLDSNNSQSKCNKNKYRRIIEKLSKMVGINPNIVIDSEDPISAINNLCEQLNKLDDIEDIDSVYNDIQNLKSINDIELYNNDKTSLNSELIHILYNYISERNGIEIDDNIMYSENNLKVLNNNKINNLSKYEQLSDMIAFIILAAGNEDGSLAKELDENGKLVPIKIKVMINGEEKELSINKIIPNLKELKSEELEKEFNKLYEMASLHFLEHFDLQNDKETNELYYNELPEETIKKGNVISYIINPYNINENDEIEYFDLEPDNMNIQYSENDKLDNNFKEFVSSINEKDVENIDINNYDKISNYKTEEWESKLGSDYDEDTKYFYKVLAIQCAKSKKCKEQFKNTNKDKLAFNIINYNTEEKGNTINNYSLIIHNDETKQSMNAFTFKMDDTYEYKIDEININKEYSYNELSKVNNNKNAIKVTINNKEYAMRPGIGLIAECGFEFEDSNGNIVKPDQYAIKNSDEKIINDKIIEQKYGVENNGEYDMNLVRKEALDLDIDHLSNSDLDSSSFKEVGKLMINKRNNCNSNEHCELTDNEIDTFNDYSNLLLKNDLHDEKNGMVHYSNEKEFNSNYDDIKETVNIQNEIKTIKNHKSGCLSGANSLRKRNNNKCLKCIEMSRNYGVEDNLISLLNILKKYDSKNIKVKEDEKNISNPKELCKNAATLTEVINIFLDSYENIDNMNKEDSEKMVIKLQNFVKGLEFRYKNARYLTHESIRDINKYDINDMMGLCNDLLDIHESKFGKIIDNNGKKIGKISESTSEIESESKYMNDELHEVLNNVHDILNEYNQDITNVNLVDDMDINNKSDRDERTYEVSYLLDEIEKIAIGGSKESKEKIKSDLLKIFGRLIELGNIIDKANFNNDEFVNNSEVIYKLSDGIVNKLKNNFSEDKEVQEKLKIYKDNINGIRKTNVKSSNILNLDHIISQVDMEDYIFNDSRSKMYVKMFFDKLKNEFCEIDTDEGYETMNKKINEIKDKINEKIKRFNNYNKFEGNYQEAYHLVELINNYNELISTALNNDRDNTEINYIYISNDSELNSRLNYVRLSTKQKNENKILKSNPKQFNNENNKKIEEIIDKNVAKKYAFGTDVVSEATYSDYIKIMLDKSNIKSNIDVLKIFVDSSTNNNQLIGFKQSYNLGYKLMTNELSDYRDEDMVNSINHLESSKKTFNNIKNNNIRYFETSKQTETRYKNNILSVVELKNIKPEDVSVDNILYIVNDRDLIKNMDENKISAFENQIQNECMFEKNELIRYSGNTPGDSFEEINNGYDSFSSKIIILLKKLPNNNNKNDEHYKKLKTNKNLVNHNNAFIKNLSKSNPIIKRPPTNKHKLGNTFKRNMNNIKYYY</sequence>
<name>A0A1Y1XU37_9FUNG</name>
<keyword evidence="3" id="KW-1185">Reference proteome</keyword>
<keyword evidence="1" id="KW-0175">Coiled coil</keyword>
<organism evidence="2 3">
    <name type="scientific">Neocallimastix californiae</name>
    <dbReference type="NCBI Taxonomy" id="1754190"/>
    <lineage>
        <taxon>Eukaryota</taxon>
        <taxon>Fungi</taxon>
        <taxon>Fungi incertae sedis</taxon>
        <taxon>Chytridiomycota</taxon>
        <taxon>Chytridiomycota incertae sedis</taxon>
        <taxon>Neocallimastigomycetes</taxon>
        <taxon>Neocallimastigales</taxon>
        <taxon>Neocallimastigaceae</taxon>
        <taxon>Neocallimastix</taxon>
    </lineage>
</organism>
<dbReference type="EMBL" id="MCOG01001074">
    <property type="protein sequence ID" value="ORX89272.1"/>
    <property type="molecule type" value="Genomic_DNA"/>
</dbReference>
<evidence type="ECO:0000256" key="1">
    <source>
        <dbReference type="SAM" id="Coils"/>
    </source>
</evidence>
<comment type="caution">
    <text evidence="2">The sequence shown here is derived from an EMBL/GenBank/DDBJ whole genome shotgun (WGS) entry which is preliminary data.</text>
</comment>
<dbReference type="Proteomes" id="UP000193920">
    <property type="component" value="Unassembled WGS sequence"/>
</dbReference>
<feature type="coiled-coil region" evidence="1">
    <location>
        <begin position="483"/>
        <end position="510"/>
    </location>
</feature>
<accession>A0A1Y1XU37</accession>
<evidence type="ECO:0000313" key="3">
    <source>
        <dbReference type="Proteomes" id="UP000193920"/>
    </source>
</evidence>
<dbReference type="STRING" id="1754190.A0A1Y1XU37"/>
<protein>
    <submittedName>
        <fullName evidence="2">Uncharacterized protein</fullName>
    </submittedName>
</protein>
<proteinExistence type="predicted"/>
<evidence type="ECO:0000313" key="2">
    <source>
        <dbReference type="EMBL" id="ORX89272.1"/>
    </source>
</evidence>
<gene>
    <name evidence="2" type="ORF">LY90DRAFT_679454</name>
</gene>
<reference evidence="2 3" key="1">
    <citation type="submission" date="2016-08" db="EMBL/GenBank/DDBJ databases">
        <title>A Parts List for Fungal Cellulosomes Revealed by Comparative Genomics.</title>
        <authorList>
            <consortium name="DOE Joint Genome Institute"/>
            <person name="Haitjema C.H."/>
            <person name="Gilmore S.P."/>
            <person name="Henske J.K."/>
            <person name="Solomon K.V."/>
            <person name="De Groot R."/>
            <person name="Kuo A."/>
            <person name="Mondo S.J."/>
            <person name="Salamov A.A."/>
            <person name="Labutti K."/>
            <person name="Zhao Z."/>
            <person name="Chiniquy J."/>
            <person name="Barry K."/>
            <person name="Brewer H.M."/>
            <person name="Purvine S.O."/>
            <person name="Wright A.T."/>
            <person name="Boxma B."/>
            <person name="Van Alen T."/>
            <person name="Hackstein J.H."/>
            <person name="Baker S.E."/>
            <person name="Grigoriev I.V."/>
            <person name="O'Malley M.A."/>
        </authorList>
    </citation>
    <scope>NUCLEOTIDE SEQUENCE [LARGE SCALE GENOMIC DNA]</scope>
    <source>
        <strain evidence="2 3">G1</strain>
    </source>
</reference>